<keyword evidence="3" id="KW-1185">Reference proteome</keyword>
<protein>
    <submittedName>
        <fullName evidence="2">Uncharacterized protein</fullName>
    </submittedName>
</protein>
<dbReference type="EMBL" id="JBJKFK010003627">
    <property type="protein sequence ID" value="KAL3309699.1"/>
    <property type="molecule type" value="Genomic_DNA"/>
</dbReference>
<accession>A0ABD2PR12</accession>
<evidence type="ECO:0000256" key="1">
    <source>
        <dbReference type="SAM" id="MobiDB-lite"/>
    </source>
</evidence>
<evidence type="ECO:0000313" key="3">
    <source>
        <dbReference type="Proteomes" id="UP001626550"/>
    </source>
</evidence>
<sequence>MHKVLAETRRLNAIARAPGADGAPNGVGLGGDALEGDTQADDAPNGGFSEGDALEVDVTVADALEGDDPVANAQDGGATDGSGDRNPGEAGGESRKCVIL</sequence>
<name>A0ABD2PR12_9PLAT</name>
<gene>
    <name evidence="2" type="ORF">Ciccas_011752</name>
</gene>
<evidence type="ECO:0000313" key="2">
    <source>
        <dbReference type="EMBL" id="KAL3309699.1"/>
    </source>
</evidence>
<comment type="caution">
    <text evidence="2">The sequence shown here is derived from an EMBL/GenBank/DDBJ whole genome shotgun (WGS) entry which is preliminary data.</text>
</comment>
<organism evidence="2 3">
    <name type="scientific">Cichlidogyrus casuarinus</name>
    <dbReference type="NCBI Taxonomy" id="1844966"/>
    <lineage>
        <taxon>Eukaryota</taxon>
        <taxon>Metazoa</taxon>
        <taxon>Spiralia</taxon>
        <taxon>Lophotrochozoa</taxon>
        <taxon>Platyhelminthes</taxon>
        <taxon>Monogenea</taxon>
        <taxon>Monopisthocotylea</taxon>
        <taxon>Dactylogyridea</taxon>
        <taxon>Ancyrocephalidae</taxon>
        <taxon>Cichlidogyrus</taxon>
    </lineage>
</organism>
<feature type="region of interest" description="Disordered" evidence="1">
    <location>
        <begin position="15"/>
        <end position="100"/>
    </location>
</feature>
<dbReference type="Proteomes" id="UP001626550">
    <property type="component" value="Unassembled WGS sequence"/>
</dbReference>
<feature type="compositionally biased region" description="Basic and acidic residues" evidence="1">
    <location>
        <begin position="82"/>
        <end position="100"/>
    </location>
</feature>
<dbReference type="AlphaFoldDB" id="A0ABD2PR12"/>
<proteinExistence type="predicted"/>
<reference evidence="2 3" key="1">
    <citation type="submission" date="2024-11" db="EMBL/GenBank/DDBJ databases">
        <title>Adaptive evolution of stress response genes in parasites aligns with host niche diversity.</title>
        <authorList>
            <person name="Hahn C."/>
            <person name="Resl P."/>
        </authorList>
    </citation>
    <scope>NUCLEOTIDE SEQUENCE [LARGE SCALE GENOMIC DNA]</scope>
    <source>
        <strain evidence="2">EGGRZ-B1_66</strain>
        <tissue evidence="2">Body</tissue>
    </source>
</reference>